<evidence type="ECO:0000256" key="1">
    <source>
        <dbReference type="ARBA" id="ARBA00006479"/>
    </source>
</evidence>
<proteinExistence type="inferred from homology"/>
<name>A0ABT9YS33_9STRE</name>
<dbReference type="RefSeq" id="WP_307121987.1">
    <property type="nucleotide sequence ID" value="NZ_JAUSTM010000012.1"/>
</dbReference>
<dbReference type="GO" id="GO:0016301">
    <property type="term" value="F:kinase activity"/>
    <property type="evidence" value="ECO:0007669"/>
    <property type="project" value="UniProtKB-KW"/>
</dbReference>
<dbReference type="Pfam" id="PF00480">
    <property type="entry name" value="ROK"/>
    <property type="match status" value="1"/>
</dbReference>
<comment type="caution">
    <text evidence="2">The sequence shown here is derived from an EMBL/GenBank/DDBJ whole genome shotgun (WGS) entry which is preliminary data.</text>
</comment>
<reference evidence="2 3" key="1">
    <citation type="submission" date="2023-07" db="EMBL/GenBank/DDBJ databases">
        <title>Genomic Encyclopedia of Type Strains, Phase IV (KMG-IV): sequencing the most valuable type-strain genomes for metagenomic binning, comparative biology and taxonomic classification.</title>
        <authorList>
            <person name="Goeker M."/>
        </authorList>
    </citation>
    <scope>NUCLEOTIDE SEQUENCE [LARGE SCALE GENOMIC DNA]</scope>
    <source>
        <strain evidence="2 3">DSM 105143</strain>
    </source>
</reference>
<evidence type="ECO:0000313" key="3">
    <source>
        <dbReference type="Proteomes" id="UP001223079"/>
    </source>
</evidence>
<dbReference type="CDD" id="cd24152">
    <property type="entry name" value="ASKHA_NBD_ROK-like"/>
    <property type="match status" value="1"/>
</dbReference>
<accession>A0ABT9YS33</accession>
<dbReference type="InterPro" id="IPR000600">
    <property type="entry name" value="ROK"/>
</dbReference>
<keyword evidence="2" id="KW-0418">Kinase</keyword>
<dbReference type="PANTHER" id="PTHR18964">
    <property type="entry name" value="ROK (REPRESSOR, ORF, KINASE) FAMILY"/>
    <property type="match status" value="1"/>
</dbReference>
<dbReference type="SUPFAM" id="SSF53067">
    <property type="entry name" value="Actin-like ATPase domain"/>
    <property type="match status" value="1"/>
</dbReference>
<dbReference type="InterPro" id="IPR043129">
    <property type="entry name" value="ATPase_NBD"/>
</dbReference>
<gene>
    <name evidence="2" type="ORF">J2S23_001367</name>
</gene>
<dbReference type="Gene3D" id="3.30.420.40">
    <property type="match status" value="2"/>
</dbReference>
<organism evidence="2 3">
    <name type="scientific">Streptococcus moroccensis</name>
    <dbReference type="NCBI Taxonomy" id="1451356"/>
    <lineage>
        <taxon>Bacteria</taxon>
        <taxon>Bacillati</taxon>
        <taxon>Bacillota</taxon>
        <taxon>Bacilli</taxon>
        <taxon>Lactobacillales</taxon>
        <taxon>Streptococcaceae</taxon>
        <taxon>Streptococcus</taxon>
    </lineage>
</organism>
<comment type="similarity">
    <text evidence="1">Belongs to the ROK (NagC/XylR) family.</text>
</comment>
<evidence type="ECO:0000313" key="2">
    <source>
        <dbReference type="EMBL" id="MDQ0222809.1"/>
    </source>
</evidence>
<dbReference type="EMBL" id="JAUSTM010000012">
    <property type="protein sequence ID" value="MDQ0222809.1"/>
    <property type="molecule type" value="Genomic_DNA"/>
</dbReference>
<dbReference type="Proteomes" id="UP001223079">
    <property type="component" value="Unassembled WGS sequence"/>
</dbReference>
<keyword evidence="3" id="KW-1185">Reference proteome</keyword>
<sequence>MAILAFDIGGTAVKYGLWEDETVTESGSFPTPATWEEMKNSLLIVKRQFESDYGLKGIAFSAPGAVDTTTGIIGGISALDYIHHFPIVAELEELLGLPVSMENDANCAALAEVHYGAAKAVNNCYFMVIGSGIGGALVINRQLIKGKHLFGGELGYMLLNKEDTLSKLGSPVVMTKTFQQKHQNLVTTEEIFDLAAVGDQEALEAIDGFYKGLAQGLHNILVTIDPDCIVLGGGISQRSDLLSRIQKEVEILLKQTHADDIQPDIRICQYRNQANLIGAVAHFEQSQAG</sequence>
<keyword evidence="2" id="KW-0808">Transferase</keyword>
<dbReference type="PANTHER" id="PTHR18964:SF170">
    <property type="entry name" value="SUGAR KINASE"/>
    <property type="match status" value="1"/>
</dbReference>
<protein>
    <submittedName>
        <fullName evidence="2">NBD/HSP70 family sugar kinase</fullName>
    </submittedName>
</protein>